<dbReference type="PROSITE" id="PS51471">
    <property type="entry name" value="FE2OG_OXY"/>
    <property type="match status" value="1"/>
</dbReference>
<dbReference type="EMBL" id="FOCW01000001">
    <property type="protein sequence ID" value="SEN09167.1"/>
    <property type="molecule type" value="Genomic_DNA"/>
</dbReference>
<accession>A0A1H8DRJ9</accession>
<reference evidence="2 3" key="1">
    <citation type="submission" date="2016-10" db="EMBL/GenBank/DDBJ databases">
        <authorList>
            <person name="de Groot N.N."/>
        </authorList>
    </citation>
    <scope>NUCLEOTIDE SEQUENCE [LARGE SCALE GENOMIC DNA]</scope>
    <source>
        <strain evidence="2 3">DSM 15123</strain>
    </source>
</reference>
<dbReference type="GO" id="GO:0006307">
    <property type="term" value="P:DNA alkylation repair"/>
    <property type="evidence" value="ECO:0007669"/>
    <property type="project" value="InterPro"/>
</dbReference>
<evidence type="ECO:0000259" key="1">
    <source>
        <dbReference type="PROSITE" id="PS51471"/>
    </source>
</evidence>
<dbReference type="PANTHER" id="PTHR31212">
    <property type="entry name" value="ALPHA-KETOGLUTARATE-DEPENDENT DIOXYGENASE ALKB HOMOLOG 3"/>
    <property type="match status" value="1"/>
</dbReference>
<dbReference type="STRING" id="1121117.SAMN02745977_00402"/>
<dbReference type="InterPro" id="IPR005123">
    <property type="entry name" value="Oxoglu/Fe-dep_dioxygenase_dom"/>
</dbReference>
<gene>
    <name evidence="2" type="ORF">SAMN02745977_00402</name>
</gene>
<dbReference type="RefSeq" id="WP_091813202.1">
    <property type="nucleotide sequence ID" value="NZ_FOCW01000001.1"/>
</dbReference>
<dbReference type="Proteomes" id="UP000199531">
    <property type="component" value="Unassembled WGS sequence"/>
</dbReference>
<sequence length="209" mass="23244">MQTLAAPLFPARPAQSTQGSLFDPQPLRLISDAEGGVRYWPPRMPEAEQQRCFAQLLQALPWQQERRQMYERMLDVPRLQASLPLAEACAIPAVRVAYQLVQEVAPSAFSHVGFNLYRDGQDSVAMHNDRLHRLAPGQPIALVSFGHAREMVLRAKNGGHRPVRVLLEPGSVLSMSHASQFTHKHGIPKTRDSVGARISCAFRVRPSGL</sequence>
<dbReference type="OrthoDB" id="190276at2"/>
<dbReference type="InterPro" id="IPR032854">
    <property type="entry name" value="ALKBH3"/>
</dbReference>
<keyword evidence="3" id="KW-1185">Reference proteome</keyword>
<feature type="domain" description="Fe2OG dioxygenase" evidence="1">
    <location>
        <begin position="108"/>
        <end position="206"/>
    </location>
</feature>
<proteinExistence type="predicted"/>
<evidence type="ECO:0000313" key="3">
    <source>
        <dbReference type="Proteomes" id="UP000199531"/>
    </source>
</evidence>
<name>A0A1H8DRJ9_9BURK</name>
<dbReference type="AlphaFoldDB" id="A0A1H8DRJ9"/>
<protein>
    <submittedName>
        <fullName evidence="2">Alkylated DNA repair dioxygenase AlkB</fullName>
    </submittedName>
</protein>
<keyword evidence="2" id="KW-0223">Dioxygenase</keyword>
<dbReference type="InterPro" id="IPR027450">
    <property type="entry name" value="AlkB-like"/>
</dbReference>
<dbReference type="PANTHER" id="PTHR31212:SF4">
    <property type="entry name" value="ALPHA-KETOGLUTARATE-DEPENDENT DIOXYGENASE ALKB HOMOLOG 3"/>
    <property type="match status" value="1"/>
</dbReference>
<dbReference type="InterPro" id="IPR037151">
    <property type="entry name" value="AlkB-like_sf"/>
</dbReference>
<dbReference type="Gene3D" id="2.60.120.590">
    <property type="entry name" value="Alpha-ketoglutarate-dependent dioxygenase AlkB-like"/>
    <property type="match status" value="1"/>
</dbReference>
<keyword evidence="2" id="KW-0560">Oxidoreductase</keyword>
<evidence type="ECO:0000313" key="2">
    <source>
        <dbReference type="EMBL" id="SEN09167.1"/>
    </source>
</evidence>
<dbReference type="GO" id="GO:0051213">
    <property type="term" value="F:dioxygenase activity"/>
    <property type="evidence" value="ECO:0007669"/>
    <property type="project" value="UniProtKB-KW"/>
</dbReference>
<organism evidence="2 3">
    <name type="scientific">Brachymonas denitrificans DSM 15123</name>
    <dbReference type="NCBI Taxonomy" id="1121117"/>
    <lineage>
        <taxon>Bacteria</taxon>
        <taxon>Pseudomonadati</taxon>
        <taxon>Pseudomonadota</taxon>
        <taxon>Betaproteobacteria</taxon>
        <taxon>Burkholderiales</taxon>
        <taxon>Comamonadaceae</taxon>
        <taxon>Brachymonas</taxon>
    </lineage>
</organism>
<dbReference type="Pfam" id="PF13532">
    <property type="entry name" value="2OG-FeII_Oxy_2"/>
    <property type="match status" value="1"/>
</dbReference>
<dbReference type="SUPFAM" id="SSF51197">
    <property type="entry name" value="Clavaminate synthase-like"/>
    <property type="match status" value="1"/>
</dbReference>